<evidence type="ECO:0000313" key="2">
    <source>
        <dbReference type="EMBL" id="TDH72025.1"/>
    </source>
</evidence>
<keyword evidence="3" id="KW-1185">Reference proteome</keyword>
<dbReference type="RefSeq" id="XP_067821524.1">
    <property type="nucleotide sequence ID" value="XM_067962546.1"/>
</dbReference>
<proteinExistence type="predicted"/>
<dbReference type="EMBL" id="SHOA02000012">
    <property type="protein sequence ID" value="TDH72025.1"/>
    <property type="molecule type" value="Genomic_DNA"/>
</dbReference>
<sequence length="225" mass="24387">MDIDPLSTRAQFAEVPTPAELASFKVSKSPYLPSPSVAQMDTPNAPEFIVGDGVAAGSWAAGLFNCFDNLVPNCFMVTFCPCVALAQLSTRLGVAPYRVILSMLVLASTIILTMVLLMCVTATEDYYSIDGAIGHVHDKMAESVFLVLMLLVVVLLLSFISYLRAITRRRFQIPGNSAIDCLSSWFCSCCAVAQLRTHVRVYQPGSCTFGPPNVLPAYPDKSYAV</sequence>
<dbReference type="NCBIfam" id="TIGR01571">
    <property type="entry name" value="A_thal_Cys_rich"/>
    <property type="match status" value="1"/>
</dbReference>
<evidence type="ECO:0008006" key="4">
    <source>
        <dbReference type="Google" id="ProtNLM"/>
    </source>
</evidence>
<dbReference type="Pfam" id="PF04749">
    <property type="entry name" value="PLAC8"/>
    <property type="match status" value="1"/>
</dbReference>
<protein>
    <recommendedName>
        <fullName evidence="4">PLAC8 family protein</fullName>
    </recommendedName>
</protein>
<comment type="caution">
    <text evidence="2">The sequence shown here is derived from an EMBL/GenBank/DDBJ whole genome shotgun (WGS) entry which is preliminary data.</text>
</comment>
<feature type="transmembrane region" description="Helical" evidence="1">
    <location>
        <begin position="100"/>
        <end position="123"/>
    </location>
</feature>
<dbReference type="InterPro" id="IPR006461">
    <property type="entry name" value="PLAC_motif_containing"/>
</dbReference>
<dbReference type="GeneID" id="94348217"/>
<gene>
    <name evidence="2" type="ORF">CCR75_004460</name>
</gene>
<evidence type="ECO:0000256" key="1">
    <source>
        <dbReference type="SAM" id="Phobius"/>
    </source>
</evidence>
<accession>A0A976NXY2</accession>
<dbReference type="PANTHER" id="PTHR15907">
    <property type="entry name" value="DUF614 FAMILY PROTEIN-RELATED"/>
    <property type="match status" value="1"/>
</dbReference>
<keyword evidence="1" id="KW-1133">Transmembrane helix</keyword>
<keyword evidence="1" id="KW-0472">Membrane</keyword>
<dbReference type="AlphaFoldDB" id="A0A976NXY2"/>
<dbReference type="KEGG" id="blac:94348217"/>
<organism evidence="2 3">
    <name type="scientific">Bremia lactucae</name>
    <name type="common">Lettuce downy mildew</name>
    <dbReference type="NCBI Taxonomy" id="4779"/>
    <lineage>
        <taxon>Eukaryota</taxon>
        <taxon>Sar</taxon>
        <taxon>Stramenopiles</taxon>
        <taxon>Oomycota</taxon>
        <taxon>Peronosporomycetes</taxon>
        <taxon>Peronosporales</taxon>
        <taxon>Peronosporaceae</taxon>
        <taxon>Bremia</taxon>
    </lineage>
</organism>
<evidence type="ECO:0000313" key="3">
    <source>
        <dbReference type="Proteomes" id="UP000294530"/>
    </source>
</evidence>
<dbReference type="Proteomes" id="UP000294530">
    <property type="component" value="Unassembled WGS sequence"/>
</dbReference>
<dbReference type="OrthoDB" id="1045822at2759"/>
<feature type="transmembrane region" description="Helical" evidence="1">
    <location>
        <begin position="143"/>
        <end position="163"/>
    </location>
</feature>
<name>A0A976NXY2_BRELC</name>
<reference evidence="2 3" key="1">
    <citation type="journal article" date="2021" name="Genome Biol.">
        <title>AFLAP: assembly-free linkage analysis pipeline using k-mers from genome sequencing data.</title>
        <authorList>
            <person name="Fletcher K."/>
            <person name="Zhang L."/>
            <person name="Gil J."/>
            <person name="Han R."/>
            <person name="Cavanaugh K."/>
            <person name="Michelmore R."/>
        </authorList>
    </citation>
    <scope>NUCLEOTIDE SEQUENCE [LARGE SCALE GENOMIC DNA]</scope>
    <source>
        <strain evidence="2 3">SF5</strain>
    </source>
</reference>
<keyword evidence="1" id="KW-0812">Transmembrane</keyword>